<dbReference type="EMBL" id="UGTI01000001">
    <property type="protein sequence ID" value="SUB78527.1"/>
    <property type="molecule type" value="Genomic_DNA"/>
</dbReference>
<dbReference type="Pfam" id="PF00005">
    <property type="entry name" value="ABC_tran"/>
    <property type="match status" value="1"/>
</dbReference>
<evidence type="ECO:0000313" key="4">
    <source>
        <dbReference type="EMBL" id="SUB78527.1"/>
    </source>
</evidence>
<keyword evidence="1" id="KW-0547">Nucleotide-binding</keyword>
<feature type="domain" description="ABC transporter" evidence="3">
    <location>
        <begin position="2"/>
        <end position="227"/>
    </location>
</feature>
<protein>
    <submittedName>
        <fullName evidence="4">Iron(3+)-hydroxamate import ATP-binding protein FhuC</fullName>
        <ecNumber evidence="4">3.6.3.34</ecNumber>
    </submittedName>
</protein>
<keyword evidence="2 4" id="KW-0067">ATP-binding</keyword>
<dbReference type="PANTHER" id="PTHR43158">
    <property type="entry name" value="SKFA PEPTIDE EXPORT ATP-BINDING PROTEIN SKFE"/>
    <property type="match status" value="1"/>
</dbReference>
<organism evidence="4 5">
    <name type="scientific">Porphyromonas macacae</name>
    <dbReference type="NCBI Taxonomy" id="28115"/>
    <lineage>
        <taxon>Bacteria</taxon>
        <taxon>Pseudomonadati</taxon>
        <taxon>Bacteroidota</taxon>
        <taxon>Bacteroidia</taxon>
        <taxon>Bacteroidales</taxon>
        <taxon>Porphyromonadaceae</taxon>
        <taxon>Porphyromonas</taxon>
    </lineage>
</organism>
<dbReference type="AlphaFoldDB" id="A0A379DKM0"/>
<proteinExistence type="predicted"/>
<dbReference type="InterPro" id="IPR027417">
    <property type="entry name" value="P-loop_NTPase"/>
</dbReference>
<gene>
    <name evidence="4" type="primary">fhuC</name>
    <name evidence="4" type="ORF">NCTC13100_01705</name>
</gene>
<evidence type="ECO:0000259" key="3">
    <source>
        <dbReference type="PROSITE" id="PS50893"/>
    </source>
</evidence>
<dbReference type="PANTHER" id="PTHR43158:SF2">
    <property type="entry name" value="SKFA PEPTIDE EXPORT ATP-BINDING PROTEIN SKFE"/>
    <property type="match status" value="1"/>
</dbReference>
<dbReference type="SMART" id="SM00382">
    <property type="entry name" value="AAA"/>
    <property type="match status" value="1"/>
</dbReference>
<dbReference type="GO" id="GO:0005524">
    <property type="term" value="F:ATP binding"/>
    <property type="evidence" value="ECO:0007669"/>
    <property type="project" value="UniProtKB-KW"/>
</dbReference>
<dbReference type="PROSITE" id="PS50893">
    <property type="entry name" value="ABC_TRANSPORTER_2"/>
    <property type="match status" value="1"/>
</dbReference>
<dbReference type="InterPro" id="IPR003439">
    <property type="entry name" value="ABC_transporter-like_ATP-bd"/>
</dbReference>
<evidence type="ECO:0000256" key="2">
    <source>
        <dbReference type="ARBA" id="ARBA00022840"/>
    </source>
</evidence>
<evidence type="ECO:0000256" key="1">
    <source>
        <dbReference type="ARBA" id="ARBA00022741"/>
    </source>
</evidence>
<dbReference type="InterPro" id="IPR017871">
    <property type="entry name" value="ABC_transporter-like_CS"/>
</dbReference>
<dbReference type="SUPFAM" id="SSF52540">
    <property type="entry name" value="P-loop containing nucleoside triphosphate hydrolases"/>
    <property type="match status" value="1"/>
</dbReference>
<dbReference type="Proteomes" id="UP000254263">
    <property type="component" value="Unassembled WGS sequence"/>
</dbReference>
<evidence type="ECO:0000313" key="5">
    <source>
        <dbReference type="Proteomes" id="UP000254263"/>
    </source>
</evidence>
<accession>A0A379DKM0</accession>
<dbReference type="CDD" id="cd03230">
    <property type="entry name" value="ABC_DR_subfamily_A"/>
    <property type="match status" value="1"/>
</dbReference>
<dbReference type="InterPro" id="IPR003593">
    <property type="entry name" value="AAA+_ATPase"/>
</dbReference>
<dbReference type="RefSeq" id="WP_018360883.1">
    <property type="nucleotide sequence ID" value="NZ_UGTI01000001.1"/>
</dbReference>
<reference evidence="4 5" key="1">
    <citation type="submission" date="2018-06" db="EMBL/GenBank/DDBJ databases">
        <authorList>
            <consortium name="Pathogen Informatics"/>
            <person name="Doyle S."/>
        </authorList>
    </citation>
    <scope>NUCLEOTIDE SEQUENCE [LARGE SCALE GENOMIC DNA]</scope>
    <source>
        <strain evidence="4 5">NCTC13100</strain>
    </source>
</reference>
<name>A0A379DKM0_9PORP</name>
<dbReference type="GO" id="GO:0016887">
    <property type="term" value="F:ATP hydrolysis activity"/>
    <property type="evidence" value="ECO:0007669"/>
    <property type="project" value="InterPro"/>
</dbReference>
<sequence>MIQAKNIRFGYRRGRKLFEEMSFELPKGTITGLLGRNGEGKTTLLKLLSGQFFVQDGSLSVLGYDPVKREVPFLADLFYLPEEVICPGVTIREYFDIITPFYPNYSPELAEEAIATFDLKWNMNLGKVSQGQKKKAIIALALSLRTSLLLMDEPTNSLDIPSKAAFRRMMAAHTTDEQTVIISTHQVRDLEQLIDRIMMLEHNRIICNEPIMALEKLFVFRQIANRDMRANALYTEPSVLGELGVFENDGSEESNFSMELFFDGMIACPDVFIRIINKQQNGNIEYD</sequence>
<dbReference type="Gene3D" id="3.40.50.300">
    <property type="entry name" value="P-loop containing nucleotide triphosphate hydrolases"/>
    <property type="match status" value="1"/>
</dbReference>
<dbReference type="EC" id="3.6.3.34" evidence="4"/>
<keyword evidence="4" id="KW-0378">Hydrolase</keyword>
<dbReference type="PROSITE" id="PS00211">
    <property type="entry name" value="ABC_TRANSPORTER_1"/>
    <property type="match status" value="1"/>
</dbReference>